<dbReference type="PANTHER" id="PTHR46481:SF10">
    <property type="entry name" value="ZINC FINGER BED DOMAIN-CONTAINING PROTEIN 39"/>
    <property type="match status" value="1"/>
</dbReference>
<dbReference type="SUPFAM" id="SSF53098">
    <property type="entry name" value="Ribonuclease H-like"/>
    <property type="match status" value="1"/>
</dbReference>
<accession>A0ABR3JN99</accession>
<comment type="caution">
    <text evidence="6">The sequence shown here is derived from an EMBL/GenBank/DDBJ whole genome shotgun (WGS) entry which is preliminary data.</text>
</comment>
<keyword evidence="7" id="KW-1185">Reference proteome</keyword>
<organism evidence="6 7">
    <name type="scientific">Hohenbuehelia grisea</name>
    <dbReference type="NCBI Taxonomy" id="104357"/>
    <lineage>
        <taxon>Eukaryota</taxon>
        <taxon>Fungi</taxon>
        <taxon>Dikarya</taxon>
        <taxon>Basidiomycota</taxon>
        <taxon>Agaricomycotina</taxon>
        <taxon>Agaricomycetes</taxon>
        <taxon>Agaricomycetidae</taxon>
        <taxon>Agaricales</taxon>
        <taxon>Pleurotineae</taxon>
        <taxon>Pleurotaceae</taxon>
        <taxon>Hohenbuehelia</taxon>
    </lineage>
</organism>
<keyword evidence="2" id="KW-0479">Metal-binding</keyword>
<reference evidence="7" key="1">
    <citation type="submission" date="2024-06" db="EMBL/GenBank/DDBJ databases">
        <title>Multi-omics analyses provide insights into the biosynthesis of the anticancer antibiotic pleurotin in Hohenbuehelia grisea.</title>
        <authorList>
            <person name="Weaver J.A."/>
            <person name="Alberti F."/>
        </authorList>
    </citation>
    <scope>NUCLEOTIDE SEQUENCE [LARGE SCALE GENOMIC DNA]</scope>
    <source>
        <strain evidence="7">T-177</strain>
    </source>
</reference>
<evidence type="ECO:0000256" key="4">
    <source>
        <dbReference type="ARBA" id="ARBA00022833"/>
    </source>
</evidence>
<protein>
    <recommendedName>
        <fullName evidence="8">Transposase</fullName>
    </recommendedName>
</protein>
<evidence type="ECO:0008006" key="8">
    <source>
        <dbReference type="Google" id="ProtNLM"/>
    </source>
</evidence>
<proteinExistence type="predicted"/>
<evidence type="ECO:0000256" key="5">
    <source>
        <dbReference type="ARBA" id="ARBA00023242"/>
    </source>
</evidence>
<gene>
    <name evidence="6" type="ORF">HGRIS_014896</name>
</gene>
<dbReference type="Proteomes" id="UP001556367">
    <property type="component" value="Unassembled WGS sequence"/>
</dbReference>
<evidence type="ECO:0000313" key="7">
    <source>
        <dbReference type="Proteomes" id="UP001556367"/>
    </source>
</evidence>
<evidence type="ECO:0000256" key="3">
    <source>
        <dbReference type="ARBA" id="ARBA00022771"/>
    </source>
</evidence>
<sequence length="411" mass="45811">MHLSPWQIWPDSAVVKAVSRRVCLRRAASTSSSAIFSLAGRGGALLMAEFLRMHATKGSPFHQENIILVMLDSLRAIHCLCPIVVCGTISMNGARLEISSMYSSTANNKAQSHHFYRPANPKELFNLRHARLRNAIERIFGVCKRRFKLMTAAPEYSIATQAMIPCALAALHNFITIHDPDDFADEGLLDGQRGPRDTSWTLLKEYNGNLNFTTNAWTSPNHWAFIAIMVHLEMNGEPVSLLLDLVEVAESHNGLNLAVVFAGILDDYGIADKILSITCDNMSANDGMINELFKIVLWFEGQKDRVRCFAHIINLVAKSLLKQFDVPKGKEGDTMSDAEQQLAELAKDLDMEDLQTRLETSARENDDDDVEGWVNEVEEMSEAKRKAHNANIQPVSLVIVKVSTDTIYGDL</sequence>
<keyword evidence="5" id="KW-0539">Nucleus</keyword>
<dbReference type="EMBL" id="JASNQZ010000005">
    <property type="protein sequence ID" value="KAL0957211.1"/>
    <property type="molecule type" value="Genomic_DNA"/>
</dbReference>
<comment type="subcellular location">
    <subcellularLocation>
        <location evidence="1">Nucleus</location>
    </subcellularLocation>
</comment>
<dbReference type="InterPro" id="IPR012337">
    <property type="entry name" value="RNaseH-like_sf"/>
</dbReference>
<evidence type="ECO:0000313" key="6">
    <source>
        <dbReference type="EMBL" id="KAL0957211.1"/>
    </source>
</evidence>
<dbReference type="PANTHER" id="PTHR46481">
    <property type="entry name" value="ZINC FINGER BED DOMAIN-CONTAINING PROTEIN 4"/>
    <property type="match status" value="1"/>
</dbReference>
<dbReference type="InterPro" id="IPR052035">
    <property type="entry name" value="ZnF_BED_domain_contain"/>
</dbReference>
<keyword evidence="4" id="KW-0862">Zinc</keyword>
<name>A0ABR3JN99_9AGAR</name>
<keyword evidence="3" id="KW-0863">Zinc-finger</keyword>
<evidence type="ECO:0000256" key="1">
    <source>
        <dbReference type="ARBA" id="ARBA00004123"/>
    </source>
</evidence>
<evidence type="ECO:0000256" key="2">
    <source>
        <dbReference type="ARBA" id="ARBA00022723"/>
    </source>
</evidence>